<sequence length="155" mass="17874">MSLKHNSWYHNKPPQKETSKEKRWQKKNHHPRVDLSRRRQLEDEEDVVMTTSSESKLPALDTFTLFKGNNVKAVEQCGDVLEAAKAGYSACNKGKKFAYEHEWRVLKKHPKWDAADHFDSEDHTEIFGPDASPRPPGLRRPPRRQNQKQTASSAG</sequence>
<organism evidence="2 3">
    <name type="scientific">Tanacetum coccineum</name>
    <dbReference type="NCBI Taxonomy" id="301880"/>
    <lineage>
        <taxon>Eukaryota</taxon>
        <taxon>Viridiplantae</taxon>
        <taxon>Streptophyta</taxon>
        <taxon>Embryophyta</taxon>
        <taxon>Tracheophyta</taxon>
        <taxon>Spermatophyta</taxon>
        <taxon>Magnoliopsida</taxon>
        <taxon>eudicotyledons</taxon>
        <taxon>Gunneridae</taxon>
        <taxon>Pentapetalae</taxon>
        <taxon>asterids</taxon>
        <taxon>campanulids</taxon>
        <taxon>Asterales</taxon>
        <taxon>Asteraceae</taxon>
        <taxon>Asteroideae</taxon>
        <taxon>Anthemideae</taxon>
        <taxon>Anthemidinae</taxon>
        <taxon>Tanacetum</taxon>
    </lineage>
</organism>
<protein>
    <recommendedName>
        <fullName evidence="4">No apical meristem-associated C-terminal domain-containing protein</fullName>
    </recommendedName>
</protein>
<accession>A0ABQ4WIJ9</accession>
<evidence type="ECO:0008006" key="4">
    <source>
        <dbReference type="Google" id="ProtNLM"/>
    </source>
</evidence>
<feature type="region of interest" description="Disordered" evidence="1">
    <location>
        <begin position="117"/>
        <end position="155"/>
    </location>
</feature>
<proteinExistence type="predicted"/>
<feature type="compositionally biased region" description="Basic and acidic residues" evidence="1">
    <location>
        <begin position="31"/>
        <end position="41"/>
    </location>
</feature>
<reference evidence="2" key="1">
    <citation type="journal article" date="2022" name="Int. J. Mol. Sci.">
        <title>Draft Genome of Tanacetum Coccineum: Genomic Comparison of Closely Related Tanacetum-Family Plants.</title>
        <authorList>
            <person name="Yamashiro T."/>
            <person name="Shiraishi A."/>
            <person name="Nakayama K."/>
            <person name="Satake H."/>
        </authorList>
    </citation>
    <scope>NUCLEOTIDE SEQUENCE</scope>
</reference>
<evidence type="ECO:0000313" key="3">
    <source>
        <dbReference type="Proteomes" id="UP001151760"/>
    </source>
</evidence>
<evidence type="ECO:0000256" key="1">
    <source>
        <dbReference type="SAM" id="MobiDB-lite"/>
    </source>
</evidence>
<evidence type="ECO:0000313" key="2">
    <source>
        <dbReference type="EMBL" id="GJS52710.1"/>
    </source>
</evidence>
<gene>
    <name evidence="2" type="ORF">Tco_0626072</name>
</gene>
<dbReference type="Proteomes" id="UP001151760">
    <property type="component" value="Unassembled WGS sequence"/>
</dbReference>
<dbReference type="EMBL" id="BQNB010008674">
    <property type="protein sequence ID" value="GJS52710.1"/>
    <property type="molecule type" value="Genomic_DNA"/>
</dbReference>
<feature type="region of interest" description="Disordered" evidence="1">
    <location>
        <begin position="1"/>
        <end position="53"/>
    </location>
</feature>
<reference evidence="2" key="2">
    <citation type="submission" date="2022-01" db="EMBL/GenBank/DDBJ databases">
        <authorList>
            <person name="Yamashiro T."/>
            <person name="Shiraishi A."/>
            <person name="Satake H."/>
            <person name="Nakayama K."/>
        </authorList>
    </citation>
    <scope>NUCLEOTIDE SEQUENCE</scope>
</reference>
<comment type="caution">
    <text evidence="2">The sequence shown here is derived from an EMBL/GenBank/DDBJ whole genome shotgun (WGS) entry which is preliminary data.</text>
</comment>
<keyword evidence="3" id="KW-1185">Reference proteome</keyword>
<name>A0ABQ4WIJ9_9ASTR</name>